<dbReference type="Pfam" id="PF10604">
    <property type="entry name" value="Polyketide_cyc2"/>
    <property type="match status" value="1"/>
</dbReference>
<evidence type="ECO:0000313" key="2">
    <source>
        <dbReference type="Proteomes" id="UP000516148"/>
    </source>
</evidence>
<sequence length="153" mass="16340">MASVTGEIRTALAPELAWDAIRDVGALHTRLVPGFVVATRLERNGAPIPDADASIAGVSRTVRFGNGMEAVEPIIDRDDQARRLVWSATGGPLTHYNASCQVFADGDGGSRVMWIADLLPDAARDQIGAMVGEGLRVMKLTFDEAAAKKPERI</sequence>
<dbReference type="InterPro" id="IPR023393">
    <property type="entry name" value="START-like_dom_sf"/>
</dbReference>
<dbReference type="InterPro" id="IPR019587">
    <property type="entry name" value="Polyketide_cyclase/dehydratase"/>
</dbReference>
<dbReference type="RefSeq" id="WP_187760730.1">
    <property type="nucleotide sequence ID" value="NZ_CP061038.1"/>
</dbReference>
<keyword evidence="2" id="KW-1185">Reference proteome</keyword>
<dbReference type="SUPFAM" id="SSF55961">
    <property type="entry name" value="Bet v1-like"/>
    <property type="match status" value="1"/>
</dbReference>
<dbReference type="AlphaFoldDB" id="A0A7H0LFE9"/>
<dbReference type="Gene3D" id="3.30.530.20">
    <property type="match status" value="1"/>
</dbReference>
<proteinExistence type="predicted"/>
<reference evidence="1 2" key="1">
    <citation type="submission" date="2020-09" db="EMBL/GenBank/DDBJ databases">
        <title>Sphingomonas sp., a new species isolated from pork steak.</title>
        <authorList>
            <person name="Heidler von Heilborn D."/>
        </authorList>
    </citation>
    <scope>NUCLEOTIDE SEQUENCE [LARGE SCALE GENOMIC DNA]</scope>
    <source>
        <strain evidence="2">S8-3T</strain>
    </source>
</reference>
<accession>A0A7H0LFE9</accession>
<organism evidence="1 2">
    <name type="scientific">Sphingomonas alpina</name>
    <dbReference type="NCBI Taxonomy" id="653931"/>
    <lineage>
        <taxon>Bacteria</taxon>
        <taxon>Pseudomonadati</taxon>
        <taxon>Pseudomonadota</taxon>
        <taxon>Alphaproteobacteria</taxon>
        <taxon>Sphingomonadales</taxon>
        <taxon>Sphingomonadaceae</taxon>
        <taxon>Sphingomonas</taxon>
    </lineage>
</organism>
<dbReference type="EMBL" id="CP061038">
    <property type="protein sequence ID" value="QNQ08402.1"/>
    <property type="molecule type" value="Genomic_DNA"/>
</dbReference>
<protein>
    <submittedName>
        <fullName evidence="1">SRPBCC family protein</fullName>
    </submittedName>
</protein>
<gene>
    <name evidence="1" type="ORF">H3Z74_16830</name>
</gene>
<dbReference type="KEGG" id="spap:H3Z74_16830"/>
<dbReference type="CDD" id="cd07821">
    <property type="entry name" value="PYR_PYL_RCAR_like"/>
    <property type="match status" value="1"/>
</dbReference>
<evidence type="ECO:0000313" key="1">
    <source>
        <dbReference type="EMBL" id="QNQ08402.1"/>
    </source>
</evidence>
<name>A0A7H0LFE9_9SPHN</name>
<dbReference type="Proteomes" id="UP000516148">
    <property type="component" value="Chromosome"/>
</dbReference>